<reference evidence="1" key="2">
    <citation type="journal article" date="2021" name="PeerJ">
        <title>Extensive microbial diversity within the chicken gut microbiome revealed by metagenomics and culture.</title>
        <authorList>
            <person name="Gilroy R."/>
            <person name="Ravi A."/>
            <person name="Getino M."/>
            <person name="Pursley I."/>
            <person name="Horton D.L."/>
            <person name="Alikhan N.F."/>
            <person name="Baker D."/>
            <person name="Gharbi K."/>
            <person name="Hall N."/>
            <person name="Watson M."/>
            <person name="Adriaenssens E.M."/>
            <person name="Foster-Nyarko E."/>
            <person name="Jarju S."/>
            <person name="Secka A."/>
            <person name="Antonio M."/>
            <person name="Oren A."/>
            <person name="Chaudhuri R.R."/>
            <person name="La Ragione R."/>
            <person name="Hildebrand F."/>
            <person name="Pallen M.J."/>
        </authorList>
    </citation>
    <scope>NUCLEOTIDE SEQUENCE</scope>
    <source>
        <strain evidence="1">CHK195-26880</strain>
    </source>
</reference>
<accession>A0A9D1GA96</accession>
<feature type="non-terminal residue" evidence="1">
    <location>
        <position position="1"/>
    </location>
</feature>
<dbReference type="EMBL" id="DVKQ01000033">
    <property type="protein sequence ID" value="HIT37397.1"/>
    <property type="molecule type" value="Genomic_DNA"/>
</dbReference>
<proteinExistence type="predicted"/>
<protein>
    <recommendedName>
        <fullName evidence="3">Sulfatase-modifying factor enzyme domain-containing protein</fullName>
    </recommendedName>
</protein>
<dbReference type="Proteomes" id="UP000886833">
    <property type="component" value="Unassembled WGS sequence"/>
</dbReference>
<comment type="caution">
    <text evidence="1">The sequence shown here is derived from an EMBL/GenBank/DDBJ whole genome shotgun (WGS) entry which is preliminary data.</text>
</comment>
<evidence type="ECO:0000313" key="1">
    <source>
        <dbReference type="EMBL" id="HIT37397.1"/>
    </source>
</evidence>
<evidence type="ECO:0000313" key="2">
    <source>
        <dbReference type="Proteomes" id="UP000886833"/>
    </source>
</evidence>
<dbReference type="AlphaFoldDB" id="A0A9D1GA96"/>
<sequence>LKYNLNKNGTNSGASLLTSSIYNSNRVLDSGTIEGDSTNTYSLNLWITDEVDGNYSGQVFSGKLRVEVSQENVNKPNEPVLDDNMIAVSYNGTDWVKTNIDNNWYSYDNGKWANAVTVSETSRSTYLSAEVGTVVSMDDIETMWVWIPRYSYTIGSEDGTNYYGKQGDYLDSIPTQSLPGEIDTKFVSISTKDRGTAKYIVSSGIQSNSWYTPDAFTFGDEELSGIWVGKFETSSSNLSASYGGGNTTGLDTIIKSNVTSWRYINVRNIHTVATKVSASGNRYGFSESMNSHAMKKSEWAVVSYLSQSKYGKLGNRNFTGSNKEVYQNKSEQYITGCSYGSPGNGNTDYGCQYTYDIEINGTGASTTGNIYGVYDMSGGVLEYVMGNYNDMVGSSGFREPLTLESKYYDKYTNNNVSLACNGSECLSYGLSETVGWYNDYHNMVSEEYPWLVHGGFFNNNTGAGVFNFVAWFFGNADSNVSFRLVISPSR</sequence>
<reference evidence="1" key="1">
    <citation type="submission" date="2020-10" db="EMBL/GenBank/DDBJ databases">
        <authorList>
            <person name="Gilroy R."/>
        </authorList>
    </citation>
    <scope>NUCLEOTIDE SEQUENCE</scope>
    <source>
        <strain evidence="1">CHK195-26880</strain>
    </source>
</reference>
<evidence type="ECO:0008006" key="3">
    <source>
        <dbReference type="Google" id="ProtNLM"/>
    </source>
</evidence>
<organism evidence="1 2">
    <name type="scientific">Candidatus Onthousia faecipullorum</name>
    <dbReference type="NCBI Taxonomy" id="2840887"/>
    <lineage>
        <taxon>Bacteria</taxon>
        <taxon>Bacillati</taxon>
        <taxon>Bacillota</taxon>
        <taxon>Bacilli</taxon>
        <taxon>Candidatus Onthousia</taxon>
    </lineage>
</organism>
<gene>
    <name evidence="1" type="ORF">IAB59_02815</name>
</gene>
<name>A0A9D1GA96_9FIRM</name>